<organism evidence="2 4">
    <name type="scientific">Rhizophagus clarus</name>
    <dbReference type="NCBI Taxonomy" id="94130"/>
    <lineage>
        <taxon>Eukaryota</taxon>
        <taxon>Fungi</taxon>
        <taxon>Fungi incertae sedis</taxon>
        <taxon>Mucoromycota</taxon>
        <taxon>Glomeromycotina</taxon>
        <taxon>Glomeromycetes</taxon>
        <taxon>Glomerales</taxon>
        <taxon>Glomeraceae</taxon>
        <taxon>Rhizophagus</taxon>
    </lineage>
</organism>
<name>A0A2Z6SPH3_9GLOM</name>
<sequence length="137" mass="15237">MAEFRSDINPPPKFENELPVGYVGASIMPGPIMSMDNEASKLERVKEKDPNKSNQSETGTCIETEKEIPGGQGKTREYEKPSFLHGTENTISGSLKEAIGKVTGKKKTKDEGKEQRELAKNEIDNASQENKFDDKFE</sequence>
<feature type="compositionally biased region" description="Polar residues" evidence="1">
    <location>
        <begin position="52"/>
        <end position="61"/>
    </location>
</feature>
<keyword evidence="4" id="KW-1185">Reference proteome</keyword>
<evidence type="ECO:0000313" key="4">
    <source>
        <dbReference type="Proteomes" id="UP000247702"/>
    </source>
</evidence>
<evidence type="ECO:0000256" key="1">
    <source>
        <dbReference type="SAM" id="MobiDB-lite"/>
    </source>
</evidence>
<feature type="region of interest" description="Disordered" evidence="1">
    <location>
        <begin position="34"/>
        <end position="137"/>
    </location>
</feature>
<gene>
    <name evidence="3" type="ORF">RCL2_002594600</name>
    <name evidence="2" type="ORF">RclHR1_09030009</name>
</gene>
<protein>
    <recommendedName>
        <fullName evidence="5">CsbD-like domain-containing protein</fullName>
    </recommendedName>
</protein>
<reference evidence="3" key="2">
    <citation type="submission" date="2019-10" db="EMBL/GenBank/DDBJ databases">
        <title>Conservation and host-specific expression of non-tandemly repeated heterogenous ribosome RNA gene in arbuscular mycorrhizal fungi.</title>
        <authorList>
            <person name="Maeda T."/>
            <person name="Kobayashi Y."/>
            <person name="Nakagawa T."/>
            <person name="Ezawa T."/>
            <person name="Yamaguchi K."/>
            <person name="Bino T."/>
            <person name="Nishimoto Y."/>
            <person name="Shigenobu S."/>
            <person name="Kawaguchi M."/>
        </authorList>
    </citation>
    <scope>NUCLEOTIDE SEQUENCE</scope>
    <source>
        <strain evidence="3">HR1</strain>
    </source>
</reference>
<reference evidence="2 4" key="1">
    <citation type="submission" date="2017-11" db="EMBL/GenBank/DDBJ databases">
        <title>The genome of Rhizophagus clarus HR1 reveals common genetic basis of auxotrophy among arbuscular mycorrhizal fungi.</title>
        <authorList>
            <person name="Kobayashi Y."/>
        </authorList>
    </citation>
    <scope>NUCLEOTIDE SEQUENCE [LARGE SCALE GENOMIC DNA]</scope>
    <source>
        <strain evidence="2 4">HR1</strain>
    </source>
</reference>
<dbReference type="AlphaFoldDB" id="A0A2Z6SPH3"/>
<accession>A0A2Z6SPH3</accession>
<feature type="compositionally biased region" description="Basic and acidic residues" evidence="1">
    <location>
        <begin position="108"/>
        <end position="123"/>
    </location>
</feature>
<evidence type="ECO:0008006" key="5">
    <source>
        <dbReference type="Google" id="ProtNLM"/>
    </source>
</evidence>
<dbReference type="Proteomes" id="UP000615446">
    <property type="component" value="Unassembled WGS sequence"/>
</dbReference>
<dbReference type="EMBL" id="BLAL01000281">
    <property type="protein sequence ID" value="GES99442.1"/>
    <property type="molecule type" value="Genomic_DNA"/>
</dbReference>
<dbReference type="OrthoDB" id="2374028at2759"/>
<feature type="compositionally biased region" description="Basic and acidic residues" evidence="1">
    <location>
        <begin position="63"/>
        <end position="82"/>
    </location>
</feature>
<dbReference type="EMBL" id="BEXD01004319">
    <property type="protein sequence ID" value="GBC09677.1"/>
    <property type="molecule type" value="Genomic_DNA"/>
</dbReference>
<evidence type="ECO:0000313" key="2">
    <source>
        <dbReference type="EMBL" id="GBC09677.1"/>
    </source>
</evidence>
<evidence type="ECO:0000313" key="3">
    <source>
        <dbReference type="EMBL" id="GES99442.1"/>
    </source>
</evidence>
<feature type="compositionally biased region" description="Basic and acidic residues" evidence="1">
    <location>
        <begin position="38"/>
        <end position="51"/>
    </location>
</feature>
<dbReference type="Proteomes" id="UP000247702">
    <property type="component" value="Unassembled WGS sequence"/>
</dbReference>
<comment type="caution">
    <text evidence="2">The sequence shown here is derived from an EMBL/GenBank/DDBJ whole genome shotgun (WGS) entry which is preliminary data.</text>
</comment>
<proteinExistence type="predicted"/>